<evidence type="ECO:0000313" key="18">
    <source>
        <dbReference type="Proteomes" id="UP000324517"/>
    </source>
</evidence>
<dbReference type="OrthoDB" id="9807469at2"/>
<dbReference type="Pfam" id="PF00682">
    <property type="entry name" value="HMGL-like"/>
    <property type="match status" value="1"/>
</dbReference>
<feature type="domain" description="Lipoyl-binding" evidence="13">
    <location>
        <begin position="1070"/>
        <end position="1145"/>
    </location>
</feature>
<feature type="modified residue" description="N6-biotinyllysine" evidence="12">
    <location>
        <position position="1111"/>
    </location>
</feature>
<proteinExistence type="predicted"/>
<keyword evidence="17" id="KW-0670">Pyruvate</keyword>
<evidence type="ECO:0000256" key="12">
    <source>
        <dbReference type="PIRSR" id="PIRSR001594-4"/>
    </source>
</evidence>
<evidence type="ECO:0000256" key="4">
    <source>
        <dbReference type="ARBA" id="ARBA00022723"/>
    </source>
</evidence>
<evidence type="ECO:0000256" key="2">
    <source>
        <dbReference type="ARBA" id="ARBA00013057"/>
    </source>
</evidence>
<feature type="active site" evidence="9">
    <location>
        <position position="295"/>
    </location>
</feature>
<dbReference type="NCBIfam" id="NF006761">
    <property type="entry name" value="PRK09282.1"/>
    <property type="match status" value="1"/>
</dbReference>
<evidence type="ECO:0000256" key="7">
    <source>
        <dbReference type="ARBA" id="ARBA00023267"/>
    </source>
</evidence>
<evidence type="ECO:0000256" key="1">
    <source>
        <dbReference type="ARBA" id="ARBA00001953"/>
    </source>
</evidence>
<evidence type="ECO:0000259" key="14">
    <source>
        <dbReference type="PROSITE" id="PS50975"/>
    </source>
</evidence>
<dbReference type="Pfam" id="PF02785">
    <property type="entry name" value="Biotin_carb_C"/>
    <property type="match status" value="1"/>
</dbReference>
<dbReference type="GO" id="GO:0005524">
    <property type="term" value="F:ATP binding"/>
    <property type="evidence" value="ECO:0007669"/>
    <property type="project" value="UniProtKB-UniRule"/>
</dbReference>
<dbReference type="FunFam" id="3.20.20.70:FF:000033">
    <property type="entry name" value="Pyruvate carboxylase"/>
    <property type="match status" value="1"/>
</dbReference>
<dbReference type="InterPro" id="IPR011054">
    <property type="entry name" value="Rudment_hybrid_motif"/>
</dbReference>
<dbReference type="InterPro" id="IPR003379">
    <property type="entry name" value="Carboxylase_cons_dom"/>
</dbReference>
<feature type="binding site" evidence="11">
    <location>
        <position position="542"/>
    </location>
    <ligand>
        <name>Mn(2+)</name>
        <dbReference type="ChEBI" id="CHEBI:29035"/>
    </ligand>
</feature>
<keyword evidence="6 8" id="KW-0067">ATP-binding</keyword>
<feature type="domain" description="ATP-grasp" evidence="14">
    <location>
        <begin position="126"/>
        <end position="320"/>
    </location>
</feature>
<feature type="binding site" description="via carbamate group" evidence="11">
    <location>
        <position position="711"/>
    </location>
    <ligand>
        <name>Mn(2+)</name>
        <dbReference type="ChEBI" id="CHEBI:29035"/>
    </ligand>
</feature>
<evidence type="ECO:0000256" key="11">
    <source>
        <dbReference type="PIRSR" id="PIRSR001594-3"/>
    </source>
</evidence>
<keyword evidence="7 8" id="KW-0092">Biotin</keyword>
<dbReference type="Pfam" id="PF00289">
    <property type="entry name" value="Biotin_carb_N"/>
    <property type="match status" value="1"/>
</dbReference>
<feature type="domain" description="Biotin carboxylation" evidence="15">
    <location>
        <begin position="4"/>
        <end position="456"/>
    </location>
</feature>
<feature type="binding site" evidence="10">
    <location>
        <position position="875"/>
    </location>
    <ligand>
        <name>substrate</name>
    </ligand>
</feature>
<dbReference type="PROSITE" id="PS50979">
    <property type="entry name" value="BC"/>
    <property type="match status" value="1"/>
</dbReference>
<dbReference type="RefSeq" id="WP_010192815.1">
    <property type="nucleotide sequence ID" value="NZ_JBNILM010000002.1"/>
</dbReference>
<dbReference type="PROSITE" id="PS00866">
    <property type="entry name" value="CPSASE_1"/>
    <property type="match status" value="1"/>
</dbReference>
<keyword evidence="3 8" id="KW-0436">Ligase</keyword>
<dbReference type="NCBIfam" id="TIGR01235">
    <property type="entry name" value="pyruv_carbox"/>
    <property type="match status" value="1"/>
</dbReference>
<feature type="binding site" evidence="10">
    <location>
        <position position="204"/>
    </location>
    <ligand>
        <name>ATP</name>
        <dbReference type="ChEBI" id="CHEBI:30616"/>
    </ligand>
</feature>
<feature type="binding site" evidence="10">
    <location>
        <position position="120"/>
    </location>
    <ligand>
        <name>ATP</name>
        <dbReference type="ChEBI" id="CHEBI:30616"/>
    </ligand>
</feature>
<comment type="cofactor">
    <cofactor evidence="1 8">
        <name>biotin</name>
        <dbReference type="ChEBI" id="CHEBI:57586"/>
    </cofactor>
</comment>
<dbReference type="PROSITE" id="PS50991">
    <property type="entry name" value="PYR_CT"/>
    <property type="match status" value="1"/>
</dbReference>
<dbReference type="EMBL" id="VTET01000003">
    <property type="protein sequence ID" value="TYS72707.1"/>
    <property type="molecule type" value="Genomic_DNA"/>
</dbReference>
<dbReference type="InterPro" id="IPR016185">
    <property type="entry name" value="PreATP-grasp_dom_sf"/>
</dbReference>
<dbReference type="PIRSF" id="PIRSF001594">
    <property type="entry name" value="Pyruv_carbox"/>
    <property type="match status" value="1"/>
</dbReference>
<organism evidence="17 18">
    <name type="scientific">Sutcliffiella horikoshii</name>
    <dbReference type="NCBI Taxonomy" id="79883"/>
    <lineage>
        <taxon>Bacteria</taxon>
        <taxon>Bacillati</taxon>
        <taxon>Bacillota</taxon>
        <taxon>Bacilli</taxon>
        <taxon>Bacillales</taxon>
        <taxon>Bacillaceae</taxon>
        <taxon>Sutcliffiella</taxon>
    </lineage>
</organism>
<dbReference type="CDD" id="cd07937">
    <property type="entry name" value="DRE_TIM_PC_TC_5S"/>
    <property type="match status" value="1"/>
</dbReference>
<dbReference type="PROSITE" id="PS50975">
    <property type="entry name" value="ATP_GRASP"/>
    <property type="match status" value="1"/>
</dbReference>
<dbReference type="SMART" id="SM00878">
    <property type="entry name" value="Biotin_carb_C"/>
    <property type="match status" value="1"/>
</dbReference>
<dbReference type="InterPro" id="IPR005479">
    <property type="entry name" value="CPAse_ATP-bd"/>
</dbReference>
<dbReference type="InterPro" id="IPR011764">
    <property type="entry name" value="Biotin_carboxylation_dom"/>
</dbReference>
<accession>A0A5D4TAQ6</accession>
<reference evidence="17 18" key="1">
    <citation type="submission" date="2019-08" db="EMBL/GenBank/DDBJ databases">
        <title>Bacillus genomes from the desert of Cuatro Cienegas, Coahuila.</title>
        <authorList>
            <person name="Olmedo-Alvarez G."/>
        </authorList>
    </citation>
    <scope>NUCLEOTIDE SEQUENCE [LARGE SCALE GENOMIC DNA]</scope>
    <source>
        <strain evidence="17 18">CH98b_3T</strain>
    </source>
</reference>
<feature type="domain" description="Pyruvate carboxyltransferase" evidence="16">
    <location>
        <begin position="533"/>
        <end position="801"/>
    </location>
</feature>
<dbReference type="PANTHER" id="PTHR43778">
    <property type="entry name" value="PYRUVATE CARBOXYLASE"/>
    <property type="match status" value="1"/>
</dbReference>
<evidence type="ECO:0000256" key="6">
    <source>
        <dbReference type="ARBA" id="ARBA00022840"/>
    </source>
</evidence>
<dbReference type="SUPFAM" id="SSF51246">
    <property type="entry name" value="Rudiment single hybrid motif"/>
    <property type="match status" value="1"/>
</dbReference>
<dbReference type="Pfam" id="PF00364">
    <property type="entry name" value="Biotin_lipoyl"/>
    <property type="match status" value="1"/>
</dbReference>
<feature type="binding site" evidence="11">
    <location>
        <position position="740"/>
    </location>
    <ligand>
        <name>Mn(2+)</name>
        <dbReference type="ChEBI" id="CHEBI:29035"/>
    </ligand>
</feature>
<comment type="function">
    <text evidence="8">Catalyzes a 2-step reaction, involving the ATP-dependent carboxylation of the covalently attached biotin in the first step and the transfer of the carboxyl group to pyruvate in the second.</text>
</comment>
<dbReference type="Gene3D" id="2.40.50.100">
    <property type="match status" value="1"/>
</dbReference>
<dbReference type="NCBIfam" id="NF009554">
    <property type="entry name" value="PRK12999.1"/>
    <property type="match status" value="1"/>
</dbReference>
<protein>
    <recommendedName>
        <fullName evidence="2 8">Pyruvate carboxylase</fullName>
        <ecNumber evidence="2 8">6.4.1.1</ecNumber>
    </recommendedName>
</protein>
<dbReference type="PROSITE" id="PS50968">
    <property type="entry name" value="BIOTINYL_LIPOYL"/>
    <property type="match status" value="1"/>
</dbReference>
<dbReference type="GO" id="GO:0004736">
    <property type="term" value="F:pyruvate carboxylase activity"/>
    <property type="evidence" value="ECO:0007669"/>
    <property type="project" value="UniProtKB-EC"/>
</dbReference>
<dbReference type="InterPro" id="IPR011053">
    <property type="entry name" value="Single_hybrid_motif"/>
</dbReference>
<dbReference type="GO" id="GO:0046872">
    <property type="term" value="F:metal ion binding"/>
    <property type="evidence" value="ECO:0007669"/>
    <property type="project" value="UniProtKB-KW"/>
</dbReference>
<comment type="caution">
    <text evidence="17">The sequence shown here is derived from an EMBL/GenBank/DDBJ whole genome shotgun (WGS) entry which is preliminary data.</text>
</comment>
<dbReference type="SUPFAM" id="SSF89000">
    <property type="entry name" value="post-HMGL domain-like"/>
    <property type="match status" value="1"/>
</dbReference>
<dbReference type="InterPro" id="IPR055268">
    <property type="entry name" value="PCB-like"/>
</dbReference>
<evidence type="ECO:0000259" key="16">
    <source>
        <dbReference type="PROSITE" id="PS50991"/>
    </source>
</evidence>
<sequence>MTRKINKVLVANRGEIAIRVFRACTELNIRTVAIYSNEDIGSFHRYKADEAYLVGEGKKPIDAYLDIDGIIEIAKANDVDAIHPGYGFLSENIHFARKCEEEGIIFIGPTSKHLDMFGDKVKARTQAQLANIPVIPGTDGPVHSLDEVMDFAATYGYPLMIKAALGGGGRGMRIVRSKSELRESFDRAKSEAKAAFGNDDVYVEKLIENPKHIEVQILGDQHGEIIHLFERDCSIQRRHQKVVEIAPSVSLTDDLRDRICNAAVELMENVDYINAGTVEFLVAGDEFYFIEVNPRVQVEHTITEMVTGVDIVQSQIMIAEGHALHSSKLGIPKQEDIRVHGFAIQSRVTTEDPLNGFMPDTGKIMAYRSGGGFGVRLDAGNGYQGAVITPYYDSLLVKLSTWALTFEQAASKMERNLKEFRIRGIKTNIPFLENVVKHPNFMNGEYDTSFIDTTPELFVFPKRKDRGTKMLTYIGNVTVNGFPGVEKRKKPIFTNPRMPEVSHIEEVPSGTKQILDERGADGLVNWVTDQKEVLLTDTTFRDAHQSLLATRLRTNDLKQIAEPTAKLLPNLFSMEMWGGATFDVAYRFLSENPWDRLLTLREQAPNVLFQMLLRASNAVGYKNYPDNLIKEFVEKSAYAGIDVFRIFDSLNWVKGMTLAIDAVRDSGKLAEAAICYTGDINDPSRTKYDLQYYCDMAKELERSGAHILAIKDMAGLLKPQSAYRLISTLKETVDIPIHLHTHDTSGNGIYMYAKAIEAGVDIVDVAISSMAGLTSQPSANSLYYALEETDRKPDVSVKALEQLSHYWEDVRKYYSDFESGMNSPHSEVYMHEMPGGQYSNLQQQAKAVGLGARWEEVKQMYRRVNDMFGDIVKVTPSSKVVGDMALFMVQNNLSEQDVLEKGETIDFPDSVIELFEGYLGQPHGGFPEELQRVILKGKSPITVRPGELLDDVDFEEIRKKLFETLNRQVTSHEMIAYALYPKVFLDYQKKYEQYGNVSVLDTPTFFFGMRLGEEIQVEIEQGKTLMVKLVSIGEPQKDGTRVVYFELNGQPREVNIKDESVKSDVVTKPKMDATNPTHIGATMPGTVIKVLVEKGEKVSKGDHLMITEAMKMETTVQAPFSGTVKQIHVAAGEGIATGDLLIEVDKV</sequence>
<dbReference type="CDD" id="cd06850">
    <property type="entry name" value="biotinyl_domain"/>
    <property type="match status" value="1"/>
</dbReference>
<dbReference type="Gene3D" id="3.30.470.20">
    <property type="entry name" value="ATP-grasp fold, B domain"/>
    <property type="match status" value="1"/>
</dbReference>
<dbReference type="InterPro" id="IPR005930">
    <property type="entry name" value="Pyruv_COase"/>
</dbReference>
<evidence type="ECO:0000256" key="10">
    <source>
        <dbReference type="PIRSR" id="PIRSR001594-2"/>
    </source>
</evidence>
<dbReference type="Gene3D" id="3.10.600.10">
    <property type="entry name" value="pyruvate carboxylase f1077a mutant domain"/>
    <property type="match status" value="1"/>
</dbReference>
<dbReference type="InterPro" id="IPR005482">
    <property type="entry name" value="Biotin_COase_C"/>
</dbReference>
<evidence type="ECO:0000256" key="5">
    <source>
        <dbReference type="ARBA" id="ARBA00022741"/>
    </source>
</evidence>
<dbReference type="GO" id="GO:0005737">
    <property type="term" value="C:cytoplasm"/>
    <property type="evidence" value="ECO:0007669"/>
    <property type="project" value="TreeGrafter"/>
</dbReference>
<dbReference type="Proteomes" id="UP000324517">
    <property type="component" value="Unassembled WGS sequence"/>
</dbReference>
<dbReference type="PROSITE" id="PS00867">
    <property type="entry name" value="CPSASE_2"/>
    <property type="match status" value="1"/>
</dbReference>
<dbReference type="InterPro" id="IPR005481">
    <property type="entry name" value="BC-like_N"/>
</dbReference>
<keyword evidence="5 8" id="KW-0547">Nucleotide-binding</keyword>
<dbReference type="FunFam" id="3.30.470.20:FF:000012">
    <property type="entry name" value="Pyruvate carboxylase"/>
    <property type="match status" value="1"/>
</dbReference>
<dbReference type="FunFam" id="3.10.600.10:FF:000004">
    <property type="entry name" value="Pyruvate carboxylase"/>
    <property type="match status" value="1"/>
</dbReference>
<dbReference type="SUPFAM" id="SSF56059">
    <property type="entry name" value="Glutathione synthetase ATP-binding domain-like"/>
    <property type="match status" value="1"/>
</dbReference>
<evidence type="ECO:0000259" key="13">
    <source>
        <dbReference type="PROSITE" id="PS50968"/>
    </source>
</evidence>
<dbReference type="PANTHER" id="PTHR43778:SF2">
    <property type="entry name" value="PYRUVATE CARBOXYLASE, MITOCHONDRIAL"/>
    <property type="match status" value="1"/>
</dbReference>
<feature type="modified residue" description="N6-carboxylysine" evidence="12">
    <location>
        <position position="711"/>
    </location>
</feature>
<comment type="catalytic activity">
    <reaction evidence="8">
        <text>hydrogencarbonate + pyruvate + ATP = oxaloacetate + ADP + phosphate + H(+)</text>
        <dbReference type="Rhea" id="RHEA:20844"/>
        <dbReference type="ChEBI" id="CHEBI:15361"/>
        <dbReference type="ChEBI" id="CHEBI:15378"/>
        <dbReference type="ChEBI" id="CHEBI:16452"/>
        <dbReference type="ChEBI" id="CHEBI:17544"/>
        <dbReference type="ChEBI" id="CHEBI:30616"/>
        <dbReference type="ChEBI" id="CHEBI:43474"/>
        <dbReference type="ChEBI" id="CHEBI:456216"/>
        <dbReference type="EC" id="6.4.1.1"/>
    </reaction>
</comment>
<dbReference type="InterPro" id="IPR013785">
    <property type="entry name" value="Aldolase_TIM"/>
</dbReference>
<dbReference type="FunFam" id="3.30.1490.20:FF:000018">
    <property type="entry name" value="Biotin carboxylase"/>
    <property type="match status" value="1"/>
</dbReference>
<dbReference type="FunFam" id="3.40.50.20:FF:000010">
    <property type="entry name" value="Propionyl-CoA carboxylase subunit alpha"/>
    <property type="match status" value="1"/>
</dbReference>
<dbReference type="FunFam" id="2.40.50.100:FF:000003">
    <property type="entry name" value="Acetyl-CoA carboxylase biotin carboxyl carrier protein"/>
    <property type="match status" value="1"/>
</dbReference>
<gene>
    <name evidence="17" type="primary">pyc</name>
    <name evidence="17" type="ORF">FZC75_06410</name>
</gene>
<dbReference type="InterPro" id="IPR011761">
    <property type="entry name" value="ATP-grasp"/>
</dbReference>
<feature type="binding site" evidence="10">
    <location>
        <position position="614"/>
    </location>
    <ligand>
        <name>substrate</name>
    </ligand>
</feature>
<dbReference type="SUPFAM" id="SSF51230">
    <property type="entry name" value="Single hybrid motif"/>
    <property type="match status" value="1"/>
</dbReference>
<dbReference type="Pfam" id="PF02786">
    <property type="entry name" value="CPSase_L_D2"/>
    <property type="match status" value="1"/>
</dbReference>
<dbReference type="GO" id="GO:0006094">
    <property type="term" value="P:gluconeogenesis"/>
    <property type="evidence" value="ECO:0007669"/>
    <property type="project" value="InterPro"/>
</dbReference>
<evidence type="ECO:0000256" key="8">
    <source>
        <dbReference type="PIRNR" id="PIRNR001594"/>
    </source>
</evidence>
<dbReference type="EC" id="6.4.1.1" evidence="2 8"/>
<feature type="binding site" evidence="11">
    <location>
        <position position="742"/>
    </location>
    <ligand>
        <name>Mn(2+)</name>
        <dbReference type="ChEBI" id="CHEBI:29035"/>
    </ligand>
</feature>
<dbReference type="InterPro" id="IPR000891">
    <property type="entry name" value="PYR_CT"/>
</dbReference>
<dbReference type="InterPro" id="IPR000089">
    <property type="entry name" value="Biotin_lipoyl"/>
</dbReference>
<dbReference type="Gene3D" id="3.20.20.70">
    <property type="entry name" value="Aldolase class I"/>
    <property type="match status" value="1"/>
</dbReference>
<dbReference type="SUPFAM" id="SSF51569">
    <property type="entry name" value="Aldolase"/>
    <property type="match status" value="1"/>
</dbReference>
<evidence type="ECO:0000256" key="9">
    <source>
        <dbReference type="PIRSR" id="PIRSR001594-1"/>
    </source>
</evidence>
<evidence type="ECO:0000259" key="15">
    <source>
        <dbReference type="PROSITE" id="PS50979"/>
    </source>
</evidence>
<evidence type="ECO:0000313" key="17">
    <source>
        <dbReference type="EMBL" id="TYS72707.1"/>
    </source>
</evidence>
<dbReference type="SUPFAM" id="SSF52440">
    <property type="entry name" value="PreATP-grasp domain"/>
    <property type="match status" value="1"/>
</dbReference>
<name>A0A5D4TAQ6_9BACI</name>
<feature type="binding site" evidence="10">
    <location>
        <position position="239"/>
    </location>
    <ligand>
        <name>ATP</name>
        <dbReference type="ChEBI" id="CHEBI:30616"/>
    </ligand>
</feature>
<keyword evidence="4 11" id="KW-0479">Metal-binding</keyword>
<dbReference type="Pfam" id="PF02436">
    <property type="entry name" value="PYC_OADA"/>
    <property type="match status" value="1"/>
</dbReference>
<dbReference type="AlphaFoldDB" id="A0A5D4TAQ6"/>
<evidence type="ECO:0000256" key="3">
    <source>
        <dbReference type="ARBA" id="ARBA00022598"/>
    </source>
</evidence>